<feature type="region of interest" description="Disordered" evidence="1">
    <location>
        <begin position="84"/>
        <end position="106"/>
    </location>
</feature>
<evidence type="ECO:0000256" key="1">
    <source>
        <dbReference type="SAM" id="MobiDB-lite"/>
    </source>
</evidence>
<proteinExistence type="predicted"/>
<gene>
    <name evidence="2" type="ORF">CFO_g5594</name>
</gene>
<reference evidence="2 3" key="1">
    <citation type="submission" date="2015-04" db="EMBL/GenBank/DDBJ databases">
        <title>Genome sequence of Ceratocystis platani, a major pathogen of plane trees.</title>
        <authorList>
            <person name="Belbahri L."/>
        </authorList>
    </citation>
    <scope>NUCLEOTIDE SEQUENCE [LARGE SCALE GENOMIC DNA]</scope>
    <source>
        <strain evidence="2 3">CFO</strain>
    </source>
</reference>
<keyword evidence="3" id="KW-1185">Reference proteome</keyword>
<evidence type="ECO:0000313" key="2">
    <source>
        <dbReference type="EMBL" id="KKF92054.1"/>
    </source>
</evidence>
<accession>A0A0F8D7F7</accession>
<dbReference type="Proteomes" id="UP000034841">
    <property type="component" value="Unassembled WGS sequence"/>
</dbReference>
<name>A0A0F8D7F7_CERFI</name>
<organism evidence="2 3">
    <name type="scientific">Ceratocystis fimbriata f. sp. platani</name>
    <dbReference type="NCBI Taxonomy" id="88771"/>
    <lineage>
        <taxon>Eukaryota</taxon>
        <taxon>Fungi</taxon>
        <taxon>Dikarya</taxon>
        <taxon>Ascomycota</taxon>
        <taxon>Pezizomycotina</taxon>
        <taxon>Sordariomycetes</taxon>
        <taxon>Hypocreomycetidae</taxon>
        <taxon>Microascales</taxon>
        <taxon>Ceratocystidaceae</taxon>
        <taxon>Ceratocystis</taxon>
    </lineage>
</organism>
<evidence type="ECO:0000313" key="3">
    <source>
        <dbReference type="Proteomes" id="UP000034841"/>
    </source>
</evidence>
<dbReference type="AlphaFoldDB" id="A0A0F8D7F7"/>
<dbReference type="EMBL" id="LBBL01000799">
    <property type="protein sequence ID" value="KKF92054.1"/>
    <property type="molecule type" value="Genomic_DNA"/>
</dbReference>
<dbReference type="GO" id="GO:0003964">
    <property type="term" value="F:RNA-directed DNA polymerase activity"/>
    <property type="evidence" value="ECO:0007669"/>
    <property type="project" value="UniProtKB-KW"/>
</dbReference>
<keyword evidence="2" id="KW-0808">Transferase</keyword>
<protein>
    <submittedName>
        <fullName evidence="2">Reverse transcriptase (RNA-dependent DNA polymerase)</fullName>
    </submittedName>
</protein>
<keyword evidence="2" id="KW-0548">Nucleotidyltransferase</keyword>
<keyword evidence="2" id="KW-0695">RNA-directed DNA polymerase</keyword>
<sequence>MACDVFEFAKAPEGRSLIPTKRVFKVKLDRKYKARLVAQGDKQKVGIDYKKSKVTNLWVVISAKFADLYLHLIVHKKSADLRQQKQMPQFRAHSSQSSSSEYHEPETLDKMDIDQSQESPNAFRPRSLQFPSFDGNKGKYRIWKRRMVAALNLQHCTKLEDMIPALQIALVEEANKGVGRDLEKLEEKPGATTKEVWEILDKRFEDPFHRARASEKLENVRQRGRPLDDYIAEYGDLLQQAGGEDYHVDVKIRGLTRGLDDDL</sequence>
<comment type="caution">
    <text evidence="2">The sequence shown here is derived from an EMBL/GenBank/DDBJ whole genome shotgun (WGS) entry which is preliminary data.</text>
</comment>